<gene>
    <name evidence="1" type="ORF">A8145_20275</name>
</gene>
<evidence type="ECO:0000313" key="1">
    <source>
        <dbReference type="EMBL" id="OBQ62026.1"/>
    </source>
</evidence>
<dbReference type="EMBL" id="LYTK01000020">
    <property type="protein sequence ID" value="OBQ62026.1"/>
    <property type="molecule type" value="Genomic_DNA"/>
</dbReference>
<proteinExistence type="predicted"/>
<dbReference type="Pfam" id="PF09490">
    <property type="entry name" value="CbtA"/>
    <property type="match status" value="1"/>
</dbReference>
<sequence>MNLFRNVVFIAAIAGLVAGVVLACMQAYATVPLILKAEVYEQAEGGHSHDHAAAPAASADAASGNAMSSAAPAASNAMSAAAPAPAAAAAPAEDEGWAPADGFERFAFNVVSNVVTGIGFALILVAVSEFAGGIGNWRQGVFWGLAGFAVFTLAPGLGLPPELPAMPAADLTQRQIWWVATVIATAIGLGLIAFRKSLPLAILAVLLIVAPHIVGAPQPDSFETPIPEGLHHQFVVAVTLTNLVFWLVLGAVVGVVRGRFTGTANSLRDSFA</sequence>
<name>A0A6M7U2D9_RHILI</name>
<protein>
    <submittedName>
        <fullName evidence="1">Cobalt transporter</fullName>
    </submittedName>
</protein>
<dbReference type="Proteomes" id="UP000093737">
    <property type="component" value="Unassembled WGS sequence"/>
</dbReference>
<dbReference type="RefSeq" id="WP_056572665.1">
    <property type="nucleotide sequence ID" value="NZ_CP033334.1"/>
</dbReference>
<organism evidence="1 2">
    <name type="scientific">Rhizobium loti</name>
    <name type="common">Mesorhizobium loti</name>
    <dbReference type="NCBI Taxonomy" id="381"/>
    <lineage>
        <taxon>Bacteria</taxon>
        <taxon>Pseudomonadati</taxon>
        <taxon>Pseudomonadota</taxon>
        <taxon>Alphaproteobacteria</taxon>
        <taxon>Hyphomicrobiales</taxon>
        <taxon>Phyllobacteriaceae</taxon>
        <taxon>Mesorhizobium</taxon>
    </lineage>
</organism>
<accession>A0A6M7U2D9</accession>
<dbReference type="NCBIfam" id="TIGR02458">
    <property type="entry name" value="CbtA"/>
    <property type="match status" value="1"/>
</dbReference>
<evidence type="ECO:0000313" key="2">
    <source>
        <dbReference type="Proteomes" id="UP000093737"/>
    </source>
</evidence>
<comment type="caution">
    <text evidence="1">The sequence shown here is derived from an EMBL/GenBank/DDBJ whole genome shotgun (WGS) entry which is preliminary data.</text>
</comment>
<dbReference type="InterPro" id="IPR012666">
    <property type="entry name" value="CbtA_put"/>
</dbReference>
<dbReference type="AlphaFoldDB" id="A0A6M7U2D9"/>
<reference evidence="1 2" key="1">
    <citation type="submission" date="2016-05" db="EMBL/GenBank/DDBJ databases">
        <authorList>
            <person name="Ramsay J.P."/>
        </authorList>
    </citation>
    <scope>NUCLEOTIDE SEQUENCE [LARGE SCALE GENOMIC DNA]</scope>
    <source>
        <strain evidence="1 2">NZP2042</strain>
    </source>
</reference>
<dbReference type="PROSITE" id="PS51257">
    <property type="entry name" value="PROKAR_LIPOPROTEIN"/>
    <property type="match status" value="1"/>
</dbReference>